<evidence type="ECO:0000313" key="1">
    <source>
        <dbReference type="EMBL" id="GAA0744871.1"/>
    </source>
</evidence>
<name>A0ABN1JQT2_9FLAO</name>
<dbReference type="EMBL" id="BAAAGF010000003">
    <property type="protein sequence ID" value="GAA0744871.1"/>
    <property type="molecule type" value="Genomic_DNA"/>
</dbReference>
<reference evidence="1 2" key="1">
    <citation type="journal article" date="2019" name="Int. J. Syst. Evol. Microbiol.">
        <title>The Global Catalogue of Microorganisms (GCM) 10K type strain sequencing project: providing services to taxonomists for standard genome sequencing and annotation.</title>
        <authorList>
            <consortium name="The Broad Institute Genomics Platform"/>
            <consortium name="The Broad Institute Genome Sequencing Center for Infectious Disease"/>
            <person name="Wu L."/>
            <person name="Ma J."/>
        </authorList>
    </citation>
    <scope>NUCLEOTIDE SEQUENCE [LARGE SCALE GENOMIC DNA]</scope>
    <source>
        <strain evidence="1 2">JCM 15976</strain>
    </source>
</reference>
<comment type="caution">
    <text evidence="1">The sequence shown here is derived from an EMBL/GenBank/DDBJ whole genome shotgun (WGS) entry which is preliminary data.</text>
</comment>
<proteinExistence type="predicted"/>
<dbReference type="RefSeq" id="WP_343797846.1">
    <property type="nucleotide sequence ID" value="NZ_BAAAGF010000003.1"/>
</dbReference>
<gene>
    <name evidence="1" type="ORF">GCM10009431_19320</name>
</gene>
<organism evidence="1 2">
    <name type="scientific">Gaetbulibacter jejuensis</name>
    <dbReference type="NCBI Taxonomy" id="584607"/>
    <lineage>
        <taxon>Bacteria</taxon>
        <taxon>Pseudomonadati</taxon>
        <taxon>Bacteroidota</taxon>
        <taxon>Flavobacteriia</taxon>
        <taxon>Flavobacteriales</taxon>
        <taxon>Flavobacteriaceae</taxon>
        <taxon>Gaetbulibacter</taxon>
    </lineage>
</organism>
<evidence type="ECO:0000313" key="2">
    <source>
        <dbReference type="Proteomes" id="UP001500736"/>
    </source>
</evidence>
<dbReference type="Proteomes" id="UP001500736">
    <property type="component" value="Unassembled WGS sequence"/>
</dbReference>
<accession>A0ABN1JQT2</accession>
<keyword evidence="2" id="KW-1185">Reference proteome</keyword>
<sequence length="145" mass="15708">MKPNLTNKAIAFAIVCTTFFNCSIESIDNSQSESLIVQEEIQAATESTTCSGSNPTARITNNGTVTVDFEILTIDGTLLDSEYSLAPGESSSWKTFDQGDIIFSITNEDPNINDLKVAYNMSACMEFDMEIGPDNLLTTATPESL</sequence>
<protein>
    <submittedName>
        <fullName evidence="1">Uncharacterized protein</fullName>
    </submittedName>
</protein>